<dbReference type="Proteomes" id="UP000045541">
    <property type="component" value="Unassembled WGS sequence"/>
</dbReference>
<dbReference type="EMBL" id="CMWB01000025">
    <property type="protein sequence ID" value="CKJ21348.1"/>
    <property type="molecule type" value="Genomic_DNA"/>
</dbReference>
<reference evidence="1 3" key="1">
    <citation type="submission" date="2015-03" db="EMBL/GenBank/DDBJ databases">
        <authorList>
            <consortium name="Pathogen Informatics"/>
            <person name="Murphy D."/>
        </authorList>
    </citation>
    <scope>NUCLEOTIDE SEQUENCE [LARGE SCALE GENOMIC DNA]</scope>
    <source>
        <strain evidence="1 3">0310</strain>
    </source>
</reference>
<comment type="caution">
    <text evidence="1">The sequence shown here is derived from an EMBL/GenBank/DDBJ whole genome shotgun (WGS) entry which is preliminary data.</text>
</comment>
<dbReference type="RefSeq" id="WP_016399456.1">
    <property type="nucleotide sequence ID" value="NZ_CLRG01000004.1"/>
</dbReference>
<protein>
    <submittedName>
        <fullName evidence="1">MmcQ family protein</fullName>
    </submittedName>
    <submittedName>
        <fullName evidence="2">MmcQ/YjbR family DNA-binding protein</fullName>
    </submittedName>
</protein>
<keyword evidence="2" id="KW-0238">DNA-binding</keyword>
<evidence type="ECO:0000313" key="2">
    <source>
        <dbReference type="EMBL" id="TVX67615.1"/>
    </source>
</evidence>
<dbReference type="GO" id="GO:0003677">
    <property type="term" value="F:DNA binding"/>
    <property type="evidence" value="ECO:0007669"/>
    <property type="project" value="UniProtKB-KW"/>
</dbReference>
<dbReference type="InterPro" id="IPR007351">
    <property type="entry name" value="YjbR"/>
</dbReference>
<evidence type="ECO:0000313" key="4">
    <source>
        <dbReference type="Proteomes" id="UP000315060"/>
    </source>
</evidence>
<sequence length="218" mass="25749">MFEIFKSYQFNQEKAHDYGFIENSEVWTYSCQILQGDFVMTVSITADNVNFQVFDQETGDLYPHVHMESMRGSFVGNVREACLEILYQIRKACFDVQDFICHQTKRIMTQVQEKYGNQLEYLWEKSPDTAVLRHEGNQKWYAVLMRISWNKLEKGREGQVEAVNLKHDQVANLLSQKGIYPAFHMSKRYWISVSLDDTLSDEEVLELIEKSWNLTYKK</sequence>
<dbReference type="EMBL" id="VMYC01000183">
    <property type="protein sequence ID" value="TVX67615.1"/>
    <property type="molecule type" value="Genomic_DNA"/>
</dbReference>
<dbReference type="AlphaFoldDB" id="A0A064C2C0"/>
<dbReference type="Gene3D" id="3.90.1150.30">
    <property type="match status" value="1"/>
</dbReference>
<dbReference type="SUPFAM" id="SSF142906">
    <property type="entry name" value="YjbR-like"/>
    <property type="match status" value="1"/>
</dbReference>
<dbReference type="InterPro" id="IPR038056">
    <property type="entry name" value="YjbR-like_sf"/>
</dbReference>
<dbReference type="PANTHER" id="PTHR35145">
    <property type="entry name" value="CYTOPLASMIC PROTEIN-RELATED"/>
    <property type="match status" value="1"/>
</dbReference>
<name>A0A064C2C0_STREE</name>
<evidence type="ECO:0000313" key="3">
    <source>
        <dbReference type="Proteomes" id="UP000045541"/>
    </source>
</evidence>
<proteinExistence type="predicted"/>
<organism evidence="1 3">
    <name type="scientific">Streptococcus pneumoniae</name>
    <dbReference type="NCBI Taxonomy" id="1313"/>
    <lineage>
        <taxon>Bacteria</taxon>
        <taxon>Bacillati</taxon>
        <taxon>Bacillota</taxon>
        <taxon>Bacilli</taxon>
        <taxon>Lactobacillales</taxon>
        <taxon>Streptococcaceae</taxon>
        <taxon>Streptococcus</taxon>
    </lineage>
</organism>
<gene>
    <name evidence="1" type="primary">mmcQ</name>
    <name evidence="2" type="ORF">AZJ28_09870</name>
    <name evidence="1" type="ORF">ERS096071_01434</name>
</gene>
<dbReference type="InterPro" id="IPR058532">
    <property type="entry name" value="YjbR/MT2646/Rv2570-like"/>
</dbReference>
<dbReference type="PANTHER" id="PTHR35145:SF1">
    <property type="entry name" value="CYTOPLASMIC PROTEIN"/>
    <property type="match status" value="1"/>
</dbReference>
<accession>A0A064C2C0</accession>
<dbReference type="Proteomes" id="UP000315060">
    <property type="component" value="Unassembled WGS sequence"/>
</dbReference>
<reference evidence="2 4" key="2">
    <citation type="submission" date="2019-07" db="EMBL/GenBank/DDBJ databases">
        <authorList>
            <person name="Mohale T."/>
        </authorList>
    </citation>
    <scope>NUCLEOTIDE SEQUENCE [LARGE SCALE GENOMIC DNA]</scope>
    <source>
        <strain evidence="2 4">NTPn 59</strain>
    </source>
</reference>
<dbReference type="Pfam" id="PF04237">
    <property type="entry name" value="YjbR"/>
    <property type="match status" value="1"/>
</dbReference>
<evidence type="ECO:0000313" key="1">
    <source>
        <dbReference type="EMBL" id="CKJ21348.1"/>
    </source>
</evidence>